<dbReference type="EMBL" id="BAAACI010000008">
    <property type="protein sequence ID" value="GAA0777992.1"/>
    <property type="molecule type" value="Genomic_DNA"/>
</dbReference>
<sequence>MCEANVYFIDKEGKEKLLLESVDKVVPSEYGILLENIFSERKIVKAKIKEMALVEHRIVLEEE</sequence>
<evidence type="ECO:0000313" key="1">
    <source>
        <dbReference type="EMBL" id="GAA0777992.1"/>
    </source>
</evidence>
<proteinExistence type="predicted"/>
<dbReference type="Proteomes" id="UP001501047">
    <property type="component" value="Unassembled WGS sequence"/>
</dbReference>
<reference evidence="1 2" key="1">
    <citation type="journal article" date="2019" name="Int. J. Syst. Evol. Microbiol.">
        <title>The Global Catalogue of Microorganisms (GCM) 10K type strain sequencing project: providing services to taxonomists for standard genome sequencing and annotation.</title>
        <authorList>
            <consortium name="The Broad Institute Genomics Platform"/>
            <consortium name="The Broad Institute Genome Sequencing Center for Infectious Disease"/>
            <person name="Wu L."/>
            <person name="Ma J."/>
        </authorList>
    </citation>
    <scope>NUCLEOTIDE SEQUENCE [LARGE SCALE GENOMIC DNA]</scope>
    <source>
        <strain evidence="1 2">JCM 1417</strain>
    </source>
</reference>
<evidence type="ECO:0008006" key="3">
    <source>
        <dbReference type="Google" id="ProtNLM"/>
    </source>
</evidence>
<evidence type="ECO:0000313" key="2">
    <source>
        <dbReference type="Proteomes" id="UP001501047"/>
    </source>
</evidence>
<accession>A0ABN1KXQ7</accession>
<dbReference type="InterPro" id="IPR019300">
    <property type="entry name" value="CooT"/>
</dbReference>
<keyword evidence="2" id="KW-1185">Reference proteome</keyword>
<dbReference type="Pfam" id="PF10133">
    <property type="entry name" value="CooT"/>
    <property type="match status" value="1"/>
</dbReference>
<organism evidence="1 2">
    <name type="scientific">Clostridium subterminale</name>
    <dbReference type="NCBI Taxonomy" id="1550"/>
    <lineage>
        <taxon>Bacteria</taxon>
        <taxon>Bacillati</taxon>
        <taxon>Bacillota</taxon>
        <taxon>Clostridia</taxon>
        <taxon>Eubacteriales</taxon>
        <taxon>Clostridiaceae</taxon>
        <taxon>Clostridium</taxon>
    </lineage>
</organism>
<gene>
    <name evidence="1" type="ORF">GCM10008908_34110</name>
</gene>
<dbReference type="RefSeq" id="WP_343827738.1">
    <property type="nucleotide sequence ID" value="NZ_BAAACI010000008.1"/>
</dbReference>
<protein>
    <recommendedName>
        <fullName evidence="3">RNA-binding protein</fullName>
    </recommendedName>
</protein>
<comment type="caution">
    <text evidence="1">The sequence shown here is derived from an EMBL/GenBank/DDBJ whole genome shotgun (WGS) entry which is preliminary data.</text>
</comment>
<name>A0ABN1KXQ7_CLOSU</name>